<sequence length="54" mass="5971">MFSAGYLGVGLSETHRGPQICRKYSPSLSRLFETVGAVREITLSKVGRFRSVQP</sequence>
<organism evidence="1 2">
    <name type="scientific">Limibacillus halophilus</name>
    <dbReference type="NCBI Taxonomy" id="1579333"/>
    <lineage>
        <taxon>Bacteria</taxon>
        <taxon>Pseudomonadati</taxon>
        <taxon>Pseudomonadota</taxon>
        <taxon>Alphaproteobacteria</taxon>
        <taxon>Rhodospirillales</taxon>
        <taxon>Rhodovibrionaceae</taxon>
        <taxon>Limibacillus</taxon>
    </lineage>
</organism>
<proteinExistence type="predicted"/>
<dbReference type="Proteomes" id="UP000581135">
    <property type="component" value="Unassembled WGS sequence"/>
</dbReference>
<protein>
    <submittedName>
        <fullName evidence="1">Uncharacterized protein</fullName>
    </submittedName>
</protein>
<evidence type="ECO:0000313" key="2">
    <source>
        <dbReference type="Proteomes" id="UP000581135"/>
    </source>
</evidence>
<gene>
    <name evidence="1" type="ORF">FHR98_002819</name>
</gene>
<accession>A0A839SUP3</accession>
<name>A0A839SUP3_9PROT</name>
<comment type="caution">
    <text evidence="1">The sequence shown here is derived from an EMBL/GenBank/DDBJ whole genome shotgun (WGS) entry which is preliminary data.</text>
</comment>
<keyword evidence="2" id="KW-1185">Reference proteome</keyword>
<evidence type="ECO:0000313" key="1">
    <source>
        <dbReference type="EMBL" id="MBB3066511.1"/>
    </source>
</evidence>
<dbReference type="AlphaFoldDB" id="A0A839SUP3"/>
<dbReference type="EMBL" id="JACHXA010000009">
    <property type="protein sequence ID" value="MBB3066511.1"/>
    <property type="molecule type" value="Genomic_DNA"/>
</dbReference>
<reference evidence="1 2" key="1">
    <citation type="submission" date="2020-08" db="EMBL/GenBank/DDBJ databases">
        <title>Genomic Encyclopedia of Type Strains, Phase III (KMG-III): the genomes of soil and plant-associated and newly described type strains.</title>
        <authorList>
            <person name="Whitman W."/>
        </authorList>
    </citation>
    <scope>NUCLEOTIDE SEQUENCE [LARGE SCALE GENOMIC DNA]</scope>
    <source>
        <strain evidence="1 2">CECT 8803</strain>
    </source>
</reference>